<dbReference type="PANTHER" id="PTHR11431">
    <property type="entry name" value="FERRITIN"/>
    <property type="match status" value="1"/>
</dbReference>
<comment type="similarity">
    <text evidence="1 9">Belongs to the ferritin family.</text>
</comment>
<evidence type="ECO:0000256" key="5">
    <source>
        <dbReference type="ARBA" id="ARBA00044942"/>
    </source>
</evidence>
<evidence type="ECO:0000256" key="4">
    <source>
        <dbReference type="ARBA" id="ARBA00023004"/>
    </source>
</evidence>
<keyword evidence="12" id="KW-1185">Reference proteome</keyword>
<dbReference type="InterPro" id="IPR001519">
    <property type="entry name" value="Ferritin"/>
</dbReference>
<gene>
    <name evidence="11" type="ORF">HJG59_005354</name>
</gene>
<dbReference type="EMBL" id="JACASF010000016">
    <property type="protein sequence ID" value="KAF6426318.1"/>
    <property type="molecule type" value="Genomic_DNA"/>
</dbReference>
<dbReference type="InterPro" id="IPR009078">
    <property type="entry name" value="Ferritin-like_SF"/>
</dbReference>
<dbReference type="PROSITE" id="PS50905">
    <property type="entry name" value="FERRITIN_LIKE"/>
    <property type="match status" value="1"/>
</dbReference>
<keyword evidence="3 8" id="KW-0479">Metal-binding</keyword>
<evidence type="ECO:0000313" key="11">
    <source>
        <dbReference type="EMBL" id="KAF6426318.1"/>
    </source>
</evidence>
<dbReference type="SUPFAM" id="SSF47240">
    <property type="entry name" value="Ferritin-like"/>
    <property type="match status" value="1"/>
</dbReference>
<dbReference type="PANTHER" id="PTHR11431:SF47">
    <property type="entry name" value="FERRITIN LIGHT CHAIN"/>
    <property type="match status" value="1"/>
</dbReference>
<feature type="domain" description="Ferritin-like diiron" evidence="10">
    <location>
        <begin position="1"/>
        <end position="60"/>
    </location>
</feature>
<dbReference type="PROSITE" id="PS00204">
    <property type="entry name" value="FERRITIN_2"/>
    <property type="match status" value="1"/>
</dbReference>
<evidence type="ECO:0000256" key="2">
    <source>
        <dbReference type="ARBA" id="ARBA00022434"/>
    </source>
</evidence>
<comment type="caution">
    <text evidence="11">The sequence shown here is derived from an EMBL/GenBank/DDBJ whole genome shotgun (WGS) entry which is preliminary data.</text>
</comment>
<dbReference type="InterPro" id="IPR014034">
    <property type="entry name" value="Ferritin_CS"/>
</dbReference>
<protein>
    <recommendedName>
        <fullName evidence="9">Ferritin</fullName>
    </recommendedName>
</protein>
<organism evidence="11 12">
    <name type="scientific">Molossus molossus</name>
    <name type="common">Pallas' mastiff bat</name>
    <name type="synonym">Vespertilio molossus</name>
    <dbReference type="NCBI Taxonomy" id="27622"/>
    <lineage>
        <taxon>Eukaryota</taxon>
        <taxon>Metazoa</taxon>
        <taxon>Chordata</taxon>
        <taxon>Craniata</taxon>
        <taxon>Vertebrata</taxon>
        <taxon>Euteleostomi</taxon>
        <taxon>Mammalia</taxon>
        <taxon>Eutheria</taxon>
        <taxon>Laurasiatheria</taxon>
        <taxon>Chiroptera</taxon>
        <taxon>Yangochiroptera</taxon>
        <taxon>Molossidae</taxon>
        <taxon>Molossus</taxon>
    </lineage>
</organism>
<proteinExistence type="inferred from homology"/>
<evidence type="ECO:0000259" key="10">
    <source>
        <dbReference type="PROSITE" id="PS50905"/>
    </source>
</evidence>
<reference evidence="11 12" key="1">
    <citation type="journal article" date="2020" name="Nature">
        <title>Six reference-quality genomes reveal evolution of bat adaptations.</title>
        <authorList>
            <person name="Jebb D."/>
            <person name="Huang Z."/>
            <person name="Pippel M."/>
            <person name="Hughes G.M."/>
            <person name="Lavrichenko K."/>
            <person name="Devanna P."/>
            <person name="Winkler S."/>
            <person name="Jermiin L.S."/>
            <person name="Skirmuntt E.C."/>
            <person name="Katzourakis A."/>
            <person name="Burkitt-Gray L."/>
            <person name="Ray D.A."/>
            <person name="Sullivan K.A.M."/>
            <person name="Roscito J.G."/>
            <person name="Kirilenko B.M."/>
            <person name="Davalos L.M."/>
            <person name="Corthals A.P."/>
            <person name="Power M.L."/>
            <person name="Jones G."/>
            <person name="Ransome R.D."/>
            <person name="Dechmann D.K.N."/>
            <person name="Locatelli A.G."/>
            <person name="Puechmaille S.J."/>
            <person name="Fedrigo O."/>
            <person name="Jarvis E.D."/>
            <person name="Hiller M."/>
            <person name="Vernes S.C."/>
            <person name="Myers E.W."/>
            <person name="Teeling E.C."/>
        </authorList>
    </citation>
    <scope>NUCLEOTIDE SEQUENCE [LARGE SCALE GENOMIC DNA]</scope>
    <source>
        <strain evidence="11">MMolMol1</strain>
        <tissue evidence="11">Muscle</tissue>
    </source>
</reference>
<accession>A0A7J8DSW9</accession>
<dbReference type="GO" id="GO:0008199">
    <property type="term" value="F:ferric iron binding"/>
    <property type="evidence" value="ECO:0007669"/>
    <property type="project" value="InterPro"/>
</dbReference>
<evidence type="ECO:0000256" key="7">
    <source>
        <dbReference type="ARBA" id="ARBA00047045"/>
    </source>
</evidence>
<dbReference type="GO" id="GO:0006879">
    <property type="term" value="P:intracellular iron ion homeostasis"/>
    <property type="evidence" value="ECO:0007669"/>
    <property type="project" value="UniProtKB-KW"/>
</dbReference>
<feature type="binding site" evidence="8">
    <location>
        <position position="8"/>
    </location>
    <ligand>
        <name>Fe cation</name>
        <dbReference type="ChEBI" id="CHEBI:24875"/>
        <label>1</label>
    </ligand>
</feature>
<name>A0A7J8DSW9_MOLMO</name>
<dbReference type="InterPro" id="IPR008331">
    <property type="entry name" value="Ferritin_DPS_dom"/>
</dbReference>
<evidence type="ECO:0000256" key="3">
    <source>
        <dbReference type="ARBA" id="ARBA00022723"/>
    </source>
</evidence>
<dbReference type="Proteomes" id="UP000550707">
    <property type="component" value="Unassembled WGS sequence"/>
</dbReference>
<comment type="function">
    <text evidence="6">Stores iron in a soluble, non-toxic, readily available form. Important for iron homeostasis. Iron is taken up in the ferrous form and deposited as ferric hydroxides after oxidation. Also plays a role in delivery of iron to cells. Mediates iron uptake in capsule cells of the developing kidney. Delivery to lysosomes by the cargo receptor NCOA4 for autophagic degradation and release or iron.</text>
</comment>
<dbReference type="Gene3D" id="1.20.1260.10">
    <property type="match status" value="1"/>
</dbReference>
<dbReference type="Pfam" id="PF00210">
    <property type="entry name" value="Ferritin"/>
    <property type="match status" value="1"/>
</dbReference>
<dbReference type="GO" id="GO:0006826">
    <property type="term" value="P:iron ion transport"/>
    <property type="evidence" value="ECO:0007669"/>
    <property type="project" value="InterPro"/>
</dbReference>
<dbReference type="InParanoid" id="A0A7J8DSW9"/>
<evidence type="ECO:0000256" key="8">
    <source>
        <dbReference type="PIRSR" id="PIRSR601519-1"/>
    </source>
</evidence>
<comment type="subcellular location">
    <subcellularLocation>
        <location evidence="5">Autolysosome</location>
    </subcellularLocation>
</comment>
<keyword evidence="2 9" id="KW-0409">Iron storage</keyword>
<dbReference type="AlphaFoldDB" id="A0A7J8DSW9"/>
<sequence>MEATMVMEKSLNEALLDLQSLGFTGTDPLLCDFLENHFLDEEVKFINKMCSHLTNLCRLASSQLGKASISLKGLLSSINRSC</sequence>
<evidence type="ECO:0000313" key="12">
    <source>
        <dbReference type="Proteomes" id="UP000550707"/>
    </source>
</evidence>
<dbReference type="InterPro" id="IPR009040">
    <property type="entry name" value="Ferritin-like_diiron"/>
</dbReference>
<evidence type="ECO:0000256" key="9">
    <source>
        <dbReference type="RuleBase" id="RU361145"/>
    </source>
</evidence>
<evidence type="ECO:0000256" key="6">
    <source>
        <dbReference type="ARBA" id="ARBA00045578"/>
    </source>
</evidence>
<comment type="subunit">
    <text evidence="7">Oligomer of 24 subunits. There are two types of subunits: L (light) chain and H (heavy) chain. The major chain can be light or heavy, depending on the species and tissue type. The functional molecule forms a roughly spherical shell with a diameter of 12 nm and contains a central cavity into which the insoluble mineral iron core is deposited. Interacts with NCOA4.</text>
</comment>
<evidence type="ECO:0000256" key="1">
    <source>
        <dbReference type="ARBA" id="ARBA00007513"/>
    </source>
</evidence>
<dbReference type="GO" id="GO:0008198">
    <property type="term" value="F:ferrous iron binding"/>
    <property type="evidence" value="ECO:0007669"/>
    <property type="project" value="TreeGrafter"/>
</dbReference>
<keyword evidence="4 8" id="KW-0408">Iron</keyword>
<dbReference type="InterPro" id="IPR012347">
    <property type="entry name" value="Ferritin-like"/>
</dbReference>
<dbReference type="GO" id="GO:0044754">
    <property type="term" value="C:autolysosome"/>
    <property type="evidence" value="ECO:0007669"/>
    <property type="project" value="UniProtKB-SubCell"/>
</dbReference>